<evidence type="ECO:0000256" key="2">
    <source>
        <dbReference type="ARBA" id="ARBA00022603"/>
    </source>
</evidence>
<dbReference type="RefSeq" id="WP_198577857.1">
    <property type="nucleotide sequence ID" value="NZ_JADWOX010000017.1"/>
</dbReference>
<comment type="catalytic activity">
    <reaction evidence="6">
        <text>a 2'-deoxycytidine in DNA + S-adenosyl-L-methionine = a 5-methyl-2'-deoxycytidine in DNA + S-adenosyl-L-homocysteine + H(+)</text>
        <dbReference type="Rhea" id="RHEA:13681"/>
        <dbReference type="Rhea" id="RHEA-COMP:11369"/>
        <dbReference type="Rhea" id="RHEA-COMP:11370"/>
        <dbReference type="ChEBI" id="CHEBI:15378"/>
        <dbReference type="ChEBI" id="CHEBI:57856"/>
        <dbReference type="ChEBI" id="CHEBI:59789"/>
        <dbReference type="ChEBI" id="CHEBI:85452"/>
        <dbReference type="ChEBI" id="CHEBI:85454"/>
        <dbReference type="EC" id="2.1.1.37"/>
    </reaction>
</comment>
<comment type="caution">
    <text evidence="9">The sequence shown here is derived from an EMBL/GenBank/DDBJ whole genome shotgun (WGS) entry which is preliminary data.</text>
</comment>
<organism evidence="9 10">
    <name type="scientific">Caulobacter hibisci</name>
    <dbReference type="NCBI Taxonomy" id="2035993"/>
    <lineage>
        <taxon>Bacteria</taxon>
        <taxon>Pseudomonadati</taxon>
        <taxon>Pseudomonadota</taxon>
        <taxon>Alphaproteobacteria</taxon>
        <taxon>Caulobacterales</taxon>
        <taxon>Caulobacteraceae</taxon>
        <taxon>Caulobacter</taxon>
    </lineage>
</organism>
<dbReference type="Pfam" id="PF00145">
    <property type="entry name" value="DNA_methylase"/>
    <property type="match status" value="1"/>
</dbReference>
<dbReference type="SUPFAM" id="SSF53335">
    <property type="entry name" value="S-adenosyl-L-methionine-dependent methyltransferases"/>
    <property type="match status" value="1"/>
</dbReference>
<dbReference type="Gene3D" id="3.90.120.10">
    <property type="entry name" value="DNA Methylase, subunit A, domain 2"/>
    <property type="match status" value="1"/>
</dbReference>
<dbReference type="InterPro" id="IPR001525">
    <property type="entry name" value="C5_MeTfrase"/>
</dbReference>
<dbReference type="GO" id="GO:0008168">
    <property type="term" value="F:methyltransferase activity"/>
    <property type="evidence" value="ECO:0007669"/>
    <property type="project" value="UniProtKB-KW"/>
</dbReference>
<dbReference type="EC" id="2.1.1.37" evidence="1"/>
<feature type="active site" evidence="7">
    <location>
        <position position="80"/>
    </location>
</feature>
<keyword evidence="5" id="KW-0680">Restriction system</keyword>
<reference evidence="9 10" key="1">
    <citation type="submission" date="2020-11" db="EMBL/GenBank/DDBJ databases">
        <title>genome sequence of strain KACC 18849.</title>
        <authorList>
            <person name="Gao J."/>
            <person name="Zhang X."/>
        </authorList>
    </citation>
    <scope>NUCLEOTIDE SEQUENCE [LARGE SCALE GENOMIC DNA]</scope>
    <source>
        <strain evidence="9 10">KACC 18849</strain>
    </source>
</reference>
<dbReference type="InterPro" id="IPR050750">
    <property type="entry name" value="C5-MTase"/>
</dbReference>
<evidence type="ECO:0000256" key="6">
    <source>
        <dbReference type="ARBA" id="ARBA00047422"/>
    </source>
</evidence>
<keyword evidence="2 7" id="KW-0489">Methyltransferase</keyword>
<evidence type="ECO:0000256" key="1">
    <source>
        <dbReference type="ARBA" id="ARBA00011975"/>
    </source>
</evidence>
<evidence type="ECO:0000256" key="4">
    <source>
        <dbReference type="ARBA" id="ARBA00022691"/>
    </source>
</evidence>
<dbReference type="PRINTS" id="PR00105">
    <property type="entry name" value="C5METTRFRASE"/>
</dbReference>
<evidence type="ECO:0000256" key="5">
    <source>
        <dbReference type="ARBA" id="ARBA00022747"/>
    </source>
</evidence>
<keyword evidence="10" id="KW-1185">Reference proteome</keyword>
<keyword evidence="3 7" id="KW-0808">Transferase</keyword>
<evidence type="ECO:0000313" key="9">
    <source>
        <dbReference type="EMBL" id="MBI1685956.1"/>
    </source>
</evidence>
<dbReference type="InterPro" id="IPR029063">
    <property type="entry name" value="SAM-dependent_MTases_sf"/>
</dbReference>
<dbReference type="PANTHER" id="PTHR46098">
    <property type="entry name" value="TRNA (CYTOSINE(38)-C(5))-METHYLTRANSFERASE"/>
    <property type="match status" value="1"/>
</dbReference>
<protein>
    <recommendedName>
        <fullName evidence="1">DNA (cytosine-5-)-methyltransferase</fullName>
        <ecNumber evidence="1">2.1.1.37</ecNumber>
    </recommendedName>
</protein>
<dbReference type="Proteomes" id="UP000639859">
    <property type="component" value="Unassembled WGS sequence"/>
</dbReference>
<evidence type="ECO:0000256" key="7">
    <source>
        <dbReference type="PROSITE-ProRule" id="PRU01016"/>
    </source>
</evidence>
<gene>
    <name evidence="9" type="ORF">I4Q42_19990</name>
</gene>
<accession>A0ABS0T2J6</accession>
<proteinExistence type="inferred from homology"/>
<dbReference type="GO" id="GO:0032259">
    <property type="term" value="P:methylation"/>
    <property type="evidence" value="ECO:0007669"/>
    <property type="project" value="UniProtKB-KW"/>
</dbReference>
<dbReference type="EMBL" id="JADWOX010000017">
    <property type="protein sequence ID" value="MBI1685956.1"/>
    <property type="molecule type" value="Genomic_DNA"/>
</dbReference>
<name>A0ABS0T2J6_9CAUL</name>
<dbReference type="Gene3D" id="3.40.50.150">
    <property type="entry name" value="Vaccinia Virus protein VP39"/>
    <property type="match status" value="1"/>
</dbReference>
<comment type="similarity">
    <text evidence="7 8">Belongs to the class I-like SAM-binding methyltransferase superfamily. C5-methyltransferase family.</text>
</comment>
<sequence>MNHNARPVFYEFFAGGGMARIGLGEGWSCAFANDFDPVKAATYRANFADAEDHFQQGDVFKLEAADLPGQADLAWASSPCQDFSLAGARAGLHGGRSSAFFGFWRLVEALDAEGRAPTTIVIENVVGLLTSHRGEDFTALCQALADQGYRFGALEIDAASFTPQSRPRVFVVATRAPTDGLTGQGPFHSRAVREAAARLPQALKDRWLWWALPAPPARNTDLSTVLEPDAAVAWRSDEATQALLALMAPAHRASVDARIASGERAVGGVFRRMRGGEQRAEVRFDGLAGCLRTPRGGSSRQTLLVIDKGAVRSRLVTPREGARLMGLPDGYALPKSATAGLHVIGDGVAAPAVRWLAEHLLTPLATRKSAALAAE</sequence>
<evidence type="ECO:0000256" key="8">
    <source>
        <dbReference type="RuleBase" id="RU000416"/>
    </source>
</evidence>
<dbReference type="PROSITE" id="PS51679">
    <property type="entry name" value="SAM_MT_C5"/>
    <property type="match status" value="1"/>
</dbReference>
<evidence type="ECO:0000313" key="10">
    <source>
        <dbReference type="Proteomes" id="UP000639859"/>
    </source>
</evidence>
<dbReference type="NCBIfam" id="TIGR00675">
    <property type="entry name" value="dcm"/>
    <property type="match status" value="1"/>
</dbReference>
<keyword evidence="4 7" id="KW-0949">S-adenosyl-L-methionine</keyword>
<dbReference type="PANTHER" id="PTHR46098:SF1">
    <property type="entry name" value="TRNA (CYTOSINE(38)-C(5))-METHYLTRANSFERASE"/>
    <property type="match status" value="1"/>
</dbReference>
<evidence type="ECO:0000256" key="3">
    <source>
        <dbReference type="ARBA" id="ARBA00022679"/>
    </source>
</evidence>